<evidence type="ECO:0000313" key="5">
    <source>
        <dbReference type="EMBL" id="CAK1550582.1"/>
    </source>
</evidence>
<feature type="compositionally biased region" description="Pro residues" evidence="3">
    <location>
        <begin position="351"/>
        <end position="415"/>
    </location>
</feature>
<evidence type="ECO:0000256" key="1">
    <source>
        <dbReference type="ARBA" id="ARBA00004123"/>
    </source>
</evidence>
<evidence type="ECO:0000259" key="4">
    <source>
        <dbReference type="Pfam" id="PF09429"/>
    </source>
</evidence>
<gene>
    <name evidence="5" type="ORF">LNINA_LOCUS9800</name>
</gene>
<dbReference type="Pfam" id="PF09429">
    <property type="entry name" value="Wbp11"/>
    <property type="match status" value="1"/>
</dbReference>
<feature type="compositionally biased region" description="Polar residues" evidence="3">
    <location>
        <begin position="1"/>
        <end position="11"/>
    </location>
</feature>
<dbReference type="PANTHER" id="PTHR13361">
    <property type="entry name" value="WW DOMAIN-BINDING PROTEIN 11"/>
    <property type="match status" value="1"/>
</dbReference>
<sequence>MGRRSINTTKSGKYMNPTDQARKEARKKELKKNKRQRQMVRAAVLKMKDPTQILEELQKIDEMEYNVLQPSPLNEKVLKEKRKKLKETFDRVLKMYYKDDPEKWVDLKRQEVEYEKRRAHLISYYESVKHAQSVQVDDIPLPTLQVPDNLIYGNLPLQIPLPADSLHPNAPIKPILKKDSVYKERPSGLEPPGVPPGPPPDYGCLLAEVNKLQSLMEKKTLRFSDIPDEGPPGLNMLAPRGHLEDLDGEAMDEDRPQSPGVPAAAPKPTSLQQRMLALSGQNIDDFMKEMEEVHRKRERDRAADLSARLSALKRSGVPNGRDSDTDSEPEGQTNMQLNDNIEPPGAEVRGIPPPLLPGLRPPMLRMPPGAPPGAPPGVPPAPPPGIPLGAMPPGPPPGLPGRGPLRPPGPPPGAPPRLLRPLVPPPPPHVSVLSAAPQLIKKKDASQSATISAKPQIRNLSADVTRFVPSALRVKREDKRARPEHKTMVHRTEAPKQPTKDDAYMQFMKEMEGLL</sequence>
<dbReference type="GO" id="GO:0005681">
    <property type="term" value="C:spliceosomal complex"/>
    <property type="evidence" value="ECO:0007669"/>
    <property type="project" value="TreeGrafter"/>
</dbReference>
<dbReference type="GO" id="GO:0006396">
    <property type="term" value="P:RNA processing"/>
    <property type="evidence" value="ECO:0007669"/>
    <property type="project" value="InterPro"/>
</dbReference>
<accession>A0AAV1JQ95</accession>
<name>A0AAV1JQ95_9NEOP</name>
<feature type="compositionally biased region" description="Basic residues" evidence="3">
    <location>
        <begin position="28"/>
        <end position="38"/>
    </location>
</feature>
<dbReference type="InterPro" id="IPR019007">
    <property type="entry name" value="Wbp11/ELF5/Saf1_N"/>
</dbReference>
<feature type="region of interest" description="Disordered" evidence="3">
    <location>
        <begin position="474"/>
        <end position="502"/>
    </location>
</feature>
<dbReference type="EMBL" id="CAVLEF010000083">
    <property type="protein sequence ID" value="CAK1550582.1"/>
    <property type="molecule type" value="Genomic_DNA"/>
</dbReference>
<feature type="domain" description="Wbp11/ELF5/Saf1 N-terminal" evidence="4">
    <location>
        <begin position="12"/>
        <end position="93"/>
    </location>
</feature>
<keyword evidence="2" id="KW-0539">Nucleus</keyword>
<feature type="region of interest" description="Disordered" evidence="3">
    <location>
        <begin position="291"/>
        <end position="430"/>
    </location>
</feature>
<dbReference type="AlphaFoldDB" id="A0AAV1JQ95"/>
<proteinExistence type="predicted"/>
<protein>
    <recommendedName>
        <fullName evidence="4">Wbp11/ELF5/Saf1 N-terminal domain-containing protein</fullName>
    </recommendedName>
</protein>
<dbReference type="Proteomes" id="UP001497472">
    <property type="component" value="Unassembled WGS sequence"/>
</dbReference>
<reference evidence="5 6" key="1">
    <citation type="submission" date="2023-11" db="EMBL/GenBank/DDBJ databases">
        <authorList>
            <person name="Okamura Y."/>
        </authorList>
    </citation>
    <scope>NUCLEOTIDE SEQUENCE [LARGE SCALE GENOMIC DNA]</scope>
</reference>
<evidence type="ECO:0000256" key="2">
    <source>
        <dbReference type="ARBA" id="ARBA00023242"/>
    </source>
</evidence>
<evidence type="ECO:0000256" key="3">
    <source>
        <dbReference type="SAM" id="MobiDB-lite"/>
    </source>
</evidence>
<comment type="caution">
    <text evidence="5">The sequence shown here is derived from an EMBL/GenBank/DDBJ whole genome shotgun (WGS) entry which is preliminary data.</text>
</comment>
<comment type="subcellular location">
    <subcellularLocation>
        <location evidence="1">Nucleus</location>
    </subcellularLocation>
</comment>
<feature type="compositionally biased region" description="Polar residues" evidence="3">
    <location>
        <begin position="330"/>
        <end position="339"/>
    </location>
</feature>
<dbReference type="PANTHER" id="PTHR13361:SF1">
    <property type="entry name" value="WW DOMAIN-BINDING PROTEIN 11"/>
    <property type="match status" value="1"/>
</dbReference>
<keyword evidence="6" id="KW-1185">Reference proteome</keyword>
<organism evidence="5 6">
    <name type="scientific">Leptosia nina</name>
    <dbReference type="NCBI Taxonomy" id="320188"/>
    <lineage>
        <taxon>Eukaryota</taxon>
        <taxon>Metazoa</taxon>
        <taxon>Ecdysozoa</taxon>
        <taxon>Arthropoda</taxon>
        <taxon>Hexapoda</taxon>
        <taxon>Insecta</taxon>
        <taxon>Pterygota</taxon>
        <taxon>Neoptera</taxon>
        <taxon>Endopterygota</taxon>
        <taxon>Lepidoptera</taxon>
        <taxon>Glossata</taxon>
        <taxon>Ditrysia</taxon>
        <taxon>Papilionoidea</taxon>
        <taxon>Pieridae</taxon>
        <taxon>Pierinae</taxon>
        <taxon>Leptosia</taxon>
    </lineage>
</organism>
<evidence type="ECO:0000313" key="6">
    <source>
        <dbReference type="Proteomes" id="UP001497472"/>
    </source>
</evidence>
<feature type="region of interest" description="Disordered" evidence="3">
    <location>
        <begin position="1"/>
        <end position="38"/>
    </location>
</feature>
<feature type="compositionally biased region" description="Low complexity" evidence="3">
    <location>
        <begin position="304"/>
        <end position="315"/>
    </location>
</feature>
<feature type="compositionally biased region" description="Basic and acidic residues" evidence="3">
    <location>
        <begin position="291"/>
        <end position="303"/>
    </location>
</feature>
<feature type="region of interest" description="Disordered" evidence="3">
    <location>
        <begin position="247"/>
        <end position="269"/>
    </location>
</feature>